<reference evidence="3" key="1">
    <citation type="submission" date="2022-10" db="EMBL/GenBank/DDBJ databases">
        <title>Genome assembly of Pristionchus species.</title>
        <authorList>
            <person name="Yoshida K."/>
            <person name="Sommer R.J."/>
        </authorList>
    </citation>
    <scope>NUCLEOTIDE SEQUENCE [LARGE SCALE GENOMIC DNA]</scope>
    <source>
        <strain evidence="3">RS5460</strain>
    </source>
</reference>
<evidence type="ECO:0000313" key="1">
    <source>
        <dbReference type="EMBL" id="GMR40983.1"/>
    </source>
</evidence>
<accession>A0AAN5CG62</accession>
<organism evidence="2 3">
    <name type="scientific">Pristionchus mayeri</name>
    <dbReference type="NCBI Taxonomy" id="1317129"/>
    <lineage>
        <taxon>Eukaryota</taxon>
        <taxon>Metazoa</taxon>
        <taxon>Ecdysozoa</taxon>
        <taxon>Nematoda</taxon>
        <taxon>Chromadorea</taxon>
        <taxon>Rhabditida</taxon>
        <taxon>Rhabditina</taxon>
        <taxon>Diplogasteromorpha</taxon>
        <taxon>Diplogasteroidea</taxon>
        <taxon>Neodiplogasteridae</taxon>
        <taxon>Pristionchus</taxon>
    </lineage>
</organism>
<sequence>FLPSNFFILRQNETAQFKGNMVSQLMFSDKSNFDSGSYFSTWISRQRKRCMWICPIVICLPNEIPNGPHISLLLLSLTYPARHLRCSH</sequence>
<dbReference type="EMBL" id="BTRK01000003">
    <property type="protein sequence ID" value="GMR40986.1"/>
    <property type="molecule type" value="Genomic_DNA"/>
</dbReference>
<protein>
    <submittedName>
        <fullName evidence="2">Uncharacterized protein</fullName>
    </submittedName>
</protein>
<dbReference type="AlphaFoldDB" id="A0AAN5CG62"/>
<evidence type="ECO:0000313" key="3">
    <source>
        <dbReference type="Proteomes" id="UP001328107"/>
    </source>
</evidence>
<keyword evidence="3" id="KW-1185">Reference proteome</keyword>
<dbReference type="Proteomes" id="UP001328107">
    <property type="component" value="Unassembled WGS sequence"/>
</dbReference>
<dbReference type="EMBL" id="BTRK01000003">
    <property type="protein sequence ID" value="GMR40983.1"/>
    <property type="molecule type" value="Genomic_DNA"/>
</dbReference>
<gene>
    <name evidence="1" type="ORF">PMAYCL1PPCAC_11178</name>
    <name evidence="2" type="ORF">PMAYCL1PPCAC_11181</name>
</gene>
<name>A0AAN5CG62_9BILA</name>
<reference evidence="2" key="2">
    <citation type="submission" date="2023-06" db="EMBL/GenBank/DDBJ databases">
        <title>Genome assembly of Pristionchus species.</title>
        <authorList>
            <person name="Yoshida K."/>
            <person name="Sommer R.J."/>
        </authorList>
    </citation>
    <scope>NUCLEOTIDE SEQUENCE</scope>
    <source>
        <strain evidence="2">RS5460</strain>
    </source>
</reference>
<feature type="non-terminal residue" evidence="2">
    <location>
        <position position="1"/>
    </location>
</feature>
<proteinExistence type="predicted"/>
<evidence type="ECO:0000313" key="2">
    <source>
        <dbReference type="EMBL" id="GMR40986.1"/>
    </source>
</evidence>
<comment type="caution">
    <text evidence="2">The sequence shown here is derived from an EMBL/GenBank/DDBJ whole genome shotgun (WGS) entry which is preliminary data.</text>
</comment>